<feature type="domain" description="Post-SET" evidence="8">
    <location>
        <begin position="439"/>
        <end position="455"/>
    </location>
</feature>
<dbReference type="SMART" id="SM00468">
    <property type="entry name" value="PreSET"/>
    <property type="match status" value="1"/>
</dbReference>
<dbReference type="Gene3D" id="2.170.270.10">
    <property type="entry name" value="SET domain"/>
    <property type="match status" value="2"/>
</dbReference>
<evidence type="ECO:0000256" key="2">
    <source>
        <dbReference type="ARBA" id="ARBA00022454"/>
    </source>
</evidence>
<dbReference type="Gramene" id="RZC48185">
    <property type="protein sequence ID" value="RZC48185"/>
    <property type="gene ID" value="C5167_041133"/>
</dbReference>
<dbReference type="Pfam" id="PF05033">
    <property type="entry name" value="Pre-SET"/>
    <property type="match status" value="1"/>
</dbReference>
<dbReference type="InterPro" id="IPR046341">
    <property type="entry name" value="SET_dom_sf"/>
</dbReference>
<comment type="subcellular location">
    <subcellularLocation>
        <location evidence="1">Chromosome</location>
    </subcellularLocation>
</comment>
<evidence type="ECO:0000259" key="7">
    <source>
        <dbReference type="PROSITE" id="PS50867"/>
    </source>
</evidence>
<dbReference type="GO" id="GO:0005694">
    <property type="term" value="C:chromosome"/>
    <property type="evidence" value="ECO:0007669"/>
    <property type="project" value="UniProtKB-SubCell"/>
</dbReference>
<keyword evidence="3" id="KW-0489">Methyltransferase</keyword>
<evidence type="ECO:0000259" key="8">
    <source>
        <dbReference type="PROSITE" id="PS50868"/>
    </source>
</evidence>
<accession>A0A4Y7IL48</accession>
<protein>
    <recommendedName>
        <fullName evidence="11">SET domain-containing protein</fullName>
    </recommendedName>
</protein>
<organism evidence="9 10">
    <name type="scientific">Papaver somniferum</name>
    <name type="common">Opium poppy</name>
    <dbReference type="NCBI Taxonomy" id="3469"/>
    <lineage>
        <taxon>Eukaryota</taxon>
        <taxon>Viridiplantae</taxon>
        <taxon>Streptophyta</taxon>
        <taxon>Embryophyta</taxon>
        <taxon>Tracheophyta</taxon>
        <taxon>Spermatophyta</taxon>
        <taxon>Magnoliopsida</taxon>
        <taxon>Ranunculales</taxon>
        <taxon>Papaveraceae</taxon>
        <taxon>Papaveroideae</taxon>
        <taxon>Papaver</taxon>
    </lineage>
</organism>
<dbReference type="GO" id="GO:0008270">
    <property type="term" value="F:zinc ion binding"/>
    <property type="evidence" value="ECO:0007669"/>
    <property type="project" value="InterPro"/>
</dbReference>
<keyword evidence="2" id="KW-0158">Chromosome</keyword>
<dbReference type="GO" id="GO:0003690">
    <property type="term" value="F:double-stranded DNA binding"/>
    <property type="evidence" value="ECO:0007669"/>
    <property type="project" value="TreeGrafter"/>
</dbReference>
<feature type="domain" description="Pre-SET" evidence="7">
    <location>
        <begin position="98"/>
        <end position="157"/>
    </location>
</feature>
<dbReference type="PROSITE" id="PS50867">
    <property type="entry name" value="PRE_SET"/>
    <property type="match status" value="1"/>
</dbReference>
<dbReference type="GO" id="GO:0032259">
    <property type="term" value="P:methylation"/>
    <property type="evidence" value="ECO:0007669"/>
    <property type="project" value="UniProtKB-KW"/>
</dbReference>
<proteinExistence type="predicted"/>
<dbReference type="GO" id="GO:0005634">
    <property type="term" value="C:nucleus"/>
    <property type="evidence" value="ECO:0007669"/>
    <property type="project" value="InterPro"/>
</dbReference>
<dbReference type="SMART" id="SM00317">
    <property type="entry name" value="SET"/>
    <property type="match status" value="2"/>
</dbReference>
<evidence type="ECO:0000256" key="4">
    <source>
        <dbReference type="ARBA" id="ARBA00022679"/>
    </source>
</evidence>
<name>A0A4Y7IL48_PAPSO</name>
<reference evidence="9 10" key="1">
    <citation type="journal article" date="2018" name="Science">
        <title>The opium poppy genome and morphinan production.</title>
        <authorList>
            <person name="Guo L."/>
            <person name="Winzer T."/>
            <person name="Yang X."/>
            <person name="Li Y."/>
            <person name="Ning Z."/>
            <person name="He Z."/>
            <person name="Teodor R."/>
            <person name="Lu Y."/>
            <person name="Bowser T.A."/>
            <person name="Graham I.A."/>
            <person name="Ye K."/>
        </authorList>
    </citation>
    <scope>NUCLEOTIDE SEQUENCE [LARGE SCALE GENOMIC DNA]</scope>
    <source>
        <strain evidence="10">cv. HN1</strain>
        <tissue evidence="9">Leaves</tissue>
    </source>
</reference>
<sequence>VVKSCAEEGVSHRVTYCLNRREAQMLTLNQDRFLIGRPFGRDINDIAGILCEDISAEDPERIPIIATNEVDDAPWCTDFRYSKSMVFSKNVERPKDSIGCDCQGNCSDAMTCSCARLNVTRPYSSDGRLPNKIPIIYECGKHCACGPSCRIKKTQGGLQYRLEVFRTEQKGWGVRTRDHIPDGTYLGEYVGKIRTDKDADKKPDTYLFDIDPQVKKRSTRDAKFCIDGEKVGNFVRFINHSCDPNLFVQSILSDHYDINYARIVLFAGRNIAPMEELTYDYGYKIDGVKVFHTPHKAWGVRTRDLIPKGSYLGEYVGVIRRDEDADEELENVYLFDILRQRKTRQQRYYYWPIPDNPIFTITKAKYCIDGEKVGNYVRFINHSCKPNLFVQSVLSDHRDVSLARIVLFADTNRDILPMEELTYDYNYKIDSVEVNGVIKKMKCRCAAKTCRGRLM</sequence>
<feature type="domain" description="SET" evidence="6">
    <location>
        <begin position="160"/>
        <end position="282"/>
    </location>
</feature>
<dbReference type="PANTHER" id="PTHR45660:SF13">
    <property type="entry name" value="HISTONE-LYSINE N-METHYLTRANSFERASE SETMAR"/>
    <property type="match status" value="1"/>
</dbReference>
<dbReference type="PROSITE" id="PS50280">
    <property type="entry name" value="SET"/>
    <property type="match status" value="2"/>
</dbReference>
<evidence type="ECO:0000256" key="1">
    <source>
        <dbReference type="ARBA" id="ARBA00004286"/>
    </source>
</evidence>
<keyword evidence="5" id="KW-0949">S-adenosyl-L-methionine</keyword>
<dbReference type="InterPro" id="IPR001214">
    <property type="entry name" value="SET_dom"/>
</dbReference>
<dbReference type="EMBL" id="CM010715">
    <property type="protein sequence ID" value="RZC48185.1"/>
    <property type="molecule type" value="Genomic_DNA"/>
</dbReference>
<feature type="domain" description="SET" evidence="6">
    <location>
        <begin position="286"/>
        <end position="426"/>
    </location>
</feature>
<dbReference type="InterPro" id="IPR051357">
    <property type="entry name" value="H3K9_HMTase_SUVAR3-9"/>
</dbReference>
<evidence type="ECO:0000259" key="6">
    <source>
        <dbReference type="PROSITE" id="PS50280"/>
    </source>
</evidence>
<dbReference type="InterPro" id="IPR007728">
    <property type="entry name" value="Pre-SET_dom"/>
</dbReference>
<dbReference type="AlphaFoldDB" id="A0A4Y7IL48"/>
<gene>
    <name evidence="9" type="ORF">C5167_041133</name>
</gene>
<dbReference type="OMA" id="GRLMEPK"/>
<dbReference type="STRING" id="3469.A0A4Y7IL48"/>
<dbReference type="PANTHER" id="PTHR45660">
    <property type="entry name" value="HISTONE-LYSINE N-METHYLTRANSFERASE SETMAR"/>
    <property type="match status" value="1"/>
</dbReference>
<dbReference type="GO" id="GO:0042054">
    <property type="term" value="F:histone methyltransferase activity"/>
    <property type="evidence" value="ECO:0007669"/>
    <property type="project" value="InterPro"/>
</dbReference>
<evidence type="ECO:0000313" key="9">
    <source>
        <dbReference type="EMBL" id="RZC48185.1"/>
    </source>
</evidence>
<evidence type="ECO:0008006" key="11">
    <source>
        <dbReference type="Google" id="ProtNLM"/>
    </source>
</evidence>
<dbReference type="Proteomes" id="UP000316621">
    <property type="component" value="Chromosome 1"/>
</dbReference>
<dbReference type="Pfam" id="PF00856">
    <property type="entry name" value="SET"/>
    <property type="match status" value="2"/>
</dbReference>
<evidence type="ECO:0000313" key="10">
    <source>
        <dbReference type="Proteomes" id="UP000316621"/>
    </source>
</evidence>
<keyword evidence="4" id="KW-0808">Transferase</keyword>
<keyword evidence="10" id="KW-1185">Reference proteome</keyword>
<evidence type="ECO:0000256" key="3">
    <source>
        <dbReference type="ARBA" id="ARBA00022603"/>
    </source>
</evidence>
<dbReference type="InterPro" id="IPR003616">
    <property type="entry name" value="Post-SET_dom"/>
</dbReference>
<evidence type="ECO:0000256" key="5">
    <source>
        <dbReference type="ARBA" id="ARBA00022691"/>
    </source>
</evidence>
<dbReference type="SUPFAM" id="SSF82199">
    <property type="entry name" value="SET domain"/>
    <property type="match status" value="2"/>
</dbReference>
<feature type="non-terminal residue" evidence="9">
    <location>
        <position position="1"/>
    </location>
</feature>
<dbReference type="PROSITE" id="PS50868">
    <property type="entry name" value="POST_SET"/>
    <property type="match status" value="1"/>
</dbReference>